<dbReference type="PANTHER" id="PTHR34501">
    <property type="entry name" value="PROTEIN YDDL-RELATED"/>
    <property type="match status" value="1"/>
</dbReference>
<keyword evidence="3" id="KW-0813">Transport</keyword>
<evidence type="ECO:0000256" key="3">
    <source>
        <dbReference type="ARBA" id="ARBA00022448"/>
    </source>
</evidence>
<dbReference type="GO" id="GO:0009279">
    <property type="term" value="C:cell outer membrane"/>
    <property type="evidence" value="ECO:0007669"/>
    <property type="project" value="UniProtKB-SubCell"/>
</dbReference>
<evidence type="ECO:0000256" key="5">
    <source>
        <dbReference type="ARBA" id="ARBA00022692"/>
    </source>
</evidence>
<keyword evidence="9" id="KW-0472">Membrane</keyword>
<evidence type="ECO:0000313" key="14">
    <source>
        <dbReference type="Proteomes" id="UP000494108"/>
    </source>
</evidence>
<evidence type="ECO:0000256" key="9">
    <source>
        <dbReference type="ARBA" id="ARBA00023136"/>
    </source>
</evidence>
<feature type="signal peptide" evidence="11">
    <location>
        <begin position="1"/>
        <end position="22"/>
    </location>
</feature>
<feature type="chain" id="PRO_5028943937" evidence="11">
    <location>
        <begin position="23"/>
        <end position="378"/>
    </location>
</feature>
<keyword evidence="10" id="KW-0998">Cell outer membrane</keyword>
<keyword evidence="14" id="KW-1185">Reference proteome</keyword>
<keyword evidence="7" id="KW-0406">Ion transport</keyword>
<dbReference type="RefSeq" id="WP_175173563.1">
    <property type="nucleotide sequence ID" value="NZ_CADIJX010000001.1"/>
</dbReference>
<dbReference type="EMBL" id="CADIJX010000001">
    <property type="protein sequence ID" value="CAB3631278.1"/>
    <property type="molecule type" value="Genomic_DNA"/>
</dbReference>
<keyword evidence="4" id="KW-1134">Transmembrane beta strand</keyword>
<sequence length="378" mass="40778">MKLTKTLLVGAILAGMAGAAQAETSVTLYGIVDLGLSYQRGKVGTTDSNRGQYGGDYQSKIGMNDGIQNGSRFGLRGTEDLGDGLAAVFTLESGFTANNGNRSQSNRLFGRQATVGLSSDQWGLLELGRQTNIASKYFADIDPFSLDYLNANMGMAFSAANTVRYDNMVMYQTPVWSGFQGGVGYSFSTDDVEGPTGFKTKENNRAWTAGVRYDNGPLKLALSYDVQYRKPNQPQPQQFIIGGAYDFEVIKLSLAYGRSEDGVFAGQDFALMGGRQQAGGSAMGQGFTNGRFTWDGLRINSYMVGVSAPIGGASNVFASWQRADPNKNLYAMDVYSLGYTYDLSKRTNLYALASYADGAAFINGNKMSTVGVGIRHRF</sequence>
<reference evidence="13 14" key="1">
    <citation type="submission" date="2020-04" db="EMBL/GenBank/DDBJ databases">
        <authorList>
            <person name="De Canck E."/>
        </authorList>
    </citation>
    <scope>NUCLEOTIDE SEQUENCE [LARGE SCALE GENOMIC DNA]</scope>
    <source>
        <strain evidence="13 14">LMG 3431</strain>
    </source>
</reference>
<dbReference type="PRINTS" id="PR00184">
    <property type="entry name" value="NEISSPPORIN"/>
</dbReference>
<dbReference type="InterPro" id="IPR002299">
    <property type="entry name" value="Porin_Neis"/>
</dbReference>
<evidence type="ECO:0000259" key="12">
    <source>
        <dbReference type="Pfam" id="PF13609"/>
    </source>
</evidence>
<dbReference type="CDD" id="cd00342">
    <property type="entry name" value="gram_neg_porins"/>
    <property type="match status" value="1"/>
</dbReference>
<dbReference type="GO" id="GO:0046930">
    <property type="term" value="C:pore complex"/>
    <property type="evidence" value="ECO:0007669"/>
    <property type="project" value="UniProtKB-KW"/>
</dbReference>
<dbReference type="InterPro" id="IPR050298">
    <property type="entry name" value="Gram-neg_bact_OMP"/>
</dbReference>
<evidence type="ECO:0000256" key="1">
    <source>
        <dbReference type="ARBA" id="ARBA00004571"/>
    </source>
</evidence>
<dbReference type="Pfam" id="PF13609">
    <property type="entry name" value="Porin_4"/>
    <property type="match status" value="1"/>
</dbReference>
<accession>A0A6S6YUH8</accession>
<dbReference type="Gene3D" id="2.40.160.10">
    <property type="entry name" value="Porin"/>
    <property type="match status" value="1"/>
</dbReference>
<keyword evidence="6 11" id="KW-0732">Signal</keyword>
<feature type="domain" description="Porin" evidence="12">
    <location>
        <begin position="11"/>
        <end position="357"/>
    </location>
</feature>
<evidence type="ECO:0000256" key="11">
    <source>
        <dbReference type="SAM" id="SignalP"/>
    </source>
</evidence>
<dbReference type="Proteomes" id="UP000494108">
    <property type="component" value="Unassembled WGS sequence"/>
</dbReference>
<dbReference type="InterPro" id="IPR023614">
    <property type="entry name" value="Porin_dom_sf"/>
</dbReference>
<proteinExistence type="predicted"/>
<evidence type="ECO:0000256" key="6">
    <source>
        <dbReference type="ARBA" id="ARBA00022729"/>
    </source>
</evidence>
<dbReference type="GO" id="GO:0015288">
    <property type="term" value="F:porin activity"/>
    <property type="evidence" value="ECO:0007669"/>
    <property type="project" value="UniProtKB-KW"/>
</dbReference>
<dbReference type="AlphaFoldDB" id="A0A6S6YUH8"/>
<dbReference type="InterPro" id="IPR033900">
    <property type="entry name" value="Gram_neg_porin_domain"/>
</dbReference>
<dbReference type="GO" id="GO:0034220">
    <property type="term" value="P:monoatomic ion transmembrane transport"/>
    <property type="evidence" value="ECO:0007669"/>
    <property type="project" value="InterPro"/>
</dbReference>
<organism evidence="13 14">
    <name type="scientific">Achromobacter pestifer</name>
    <dbReference type="NCBI Taxonomy" id="1353889"/>
    <lineage>
        <taxon>Bacteria</taxon>
        <taxon>Pseudomonadati</taxon>
        <taxon>Pseudomonadota</taxon>
        <taxon>Betaproteobacteria</taxon>
        <taxon>Burkholderiales</taxon>
        <taxon>Alcaligenaceae</taxon>
        <taxon>Achromobacter</taxon>
    </lineage>
</organism>
<dbReference type="SUPFAM" id="SSF56935">
    <property type="entry name" value="Porins"/>
    <property type="match status" value="1"/>
</dbReference>
<keyword evidence="8" id="KW-0626">Porin</keyword>
<dbReference type="PANTHER" id="PTHR34501:SF9">
    <property type="entry name" value="MAJOR OUTER MEMBRANE PROTEIN P.IA"/>
    <property type="match status" value="1"/>
</dbReference>
<evidence type="ECO:0000256" key="2">
    <source>
        <dbReference type="ARBA" id="ARBA00011233"/>
    </source>
</evidence>
<evidence type="ECO:0000256" key="7">
    <source>
        <dbReference type="ARBA" id="ARBA00023065"/>
    </source>
</evidence>
<comment type="subcellular location">
    <subcellularLocation>
        <location evidence="1">Cell outer membrane</location>
        <topology evidence="1">Multi-pass membrane protein</topology>
    </subcellularLocation>
</comment>
<protein>
    <submittedName>
        <fullName evidence="13">Outer membrane porin protein</fullName>
    </submittedName>
</protein>
<evidence type="ECO:0000256" key="10">
    <source>
        <dbReference type="ARBA" id="ARBA00023237"/>
    </source>
</evidence>
<comment type="subunit">
    <text evidence="2">Homotrimer.</text>
</comment>
<dbReference type="PRINTS" id="PR00182">
    <property type="entry name" value="ECOLNEIPORIN"/>
</dbReference>
<evidence type="ECO:0000256" key="8">
    <source>
        <dbReference type="ARBA" id="ARBA00023114"/>
    </source>
</evidence>
<evidence type="ECO:0000313" key="13">
    <source>
        <dbReference type="EMBL" id="CAB3631278.1"/>
    </source>
</evidence>
<gene>
    <name evidence="13" type="ORF">LMG3431_01301</name>
</gene>
<name>A0A6S6YUH8_9BURK</name>
<dbReference type="InterPro" id="IPR001702">
    <property type="entry name" value="Porin_Gram-ve"/>
</dbReference>
<evidence type="ECO:0000256" key="4">
    <source>
        <dbReference type="ARBA" id="ARBA00022452"/>
    </source>
</evidence>
<keyword evidence="5" id="KW-0812">Transmembrane</keyword>